<dbReference type="SMART" id="SM00355">
    <property type="entry name" value="ZnF_C2H2"/>
    <property type="match status" value="3"/>
</dbReference>
<dbReference type="Proteomes" id="UP000194236">
    <property type="component" value="Unassembled WGS sequence"/>
</dbReference>
<feature type="compositionally biased region" description="Low complexity" evidence="8">
    <location>
        <begin position="11"/>
        <end position="24"/>
    </location>
</feature>
<dbReference type="PANTHER" id="PTHR24394:SF44">
    <property type="entry name" value="ZINC FINGER PROTEIN 271-LIKE"/>
    <property type="match status" value="1"/>
</dbReference>
<evidence type="ECO:0000256" key="5">
    <source>
        <dbReference type="ARBA" id="ARBA00022833"/>
    </source>
</evidence>
<dbReference type="InterPro" id="IPR013087">
    <property type="entry name" value="Znf_C2H2_type"/>
</dbReference>
<evidence type="ECO:0000313" key="11">
    <source>
        <dbReference type="Proteomes" id="UP000194236"/>
    </source>
</evidence>
<feature type="domain" description="C2H2-type" evidence="9">
    <location>
        <begin position="129"/>
        <end position="156"/>
    </location>
</feature>
<accession>A0A1Y3BKL3</accession>
<dbReference type="OrthoDB" id="6077919at2759"/>
<dbReference type="PROSITE" id="PS00028">
    <property type="entry name" value="ZINC_FINGER_C2H2_1"/>
    <property type="match status" value="3"/>
</dbReference>
<name>A0A1Y3BKL3_EURMA</name>
<gene>
    <name evidence="10" type="ORF">BLA29_009686</name>
</gene>
<dbReference type="GO" id="GO:0008270">
    <property type="term" value="F:zinc ion binding"/>
    <property type="evidence" value="ECO:0007669"/>
    <property type="project" value="UniProtKB-KW"/>
</dbReference>
<evidence type="ECO:0000256" key="4">
    <source>
        <dbReference type="ARBA" id="ARBA00022771"/>
    </source>
</evidence>
<dbReference type="Gene3D" id="3.30.160.60">
    <property type="entry name" value="Classic Zinc Finger"/>
    <property type="match status" value="2"/>
</dbReference>
<dbReference type="GO" id="GO:0005634">
    <property type="term" value="C:nucleus"/>
    <property type="evidence" value="ECO:0007669"/>
    <property type="project" value="UniProtKB-SubCell"/>
</dbReference>
<organism evidence="10 11">
    <name type="scientific">Euroglyphus maynei</name>
    <name type="common">Mayne's house dust mite</name>
    <dbReference type="NCBI Taxonomy" id="6958"/>
    <lineage>
        <taxon>Eukaryota</taxon>
        <taxon>Metazoa</taxon>
        <taxon>Ecdysozoa</taxon>
        <taxon>Arthropoda</taxon>
        <taxon>Chelicerata</taxon>
        <taxon>Arachnida</taxon>
        <taxon>Acari</taxon>
        <taxon>Acariformes</taxon>
        <taxon>Sarcoptiformes</taxon>
        <taxon>Astigmata</taxon>
        <taxon>Psoroptidia</taxon>
        <taxon>Analgoidea</taxon>
        <taxon>Pyroglyphidae</taxon>
        <taxon>Pyroglyphinae</taxon>
        <taxon>Euroglyphus</taxon>
    </lineage>
</organism>
<keyword evidence="6" id="KW-0539">Nucleus</keyword>
<dbReference type="GO" id="GO:0000981">
    <property type="term" value="F:DNA-binding transcription factor activity, RNA polymerase II-specific"/>
    <property type="evidence" value="ECO:0007669"/>
    <property type="project" value="TreeGrafter"/>
</dbReference>
<evidence type="ECO:0000256" key="3">
    <source>
        <dbReference type="ARBA" id="ARBA00022737"/>
    </source>
</evidence>
<dbReference type="EMBL" id="MUJZ01017237">
    <property type="protein sequence ID" value="OTF80657.1"/>
    <property type="molecule type" value="Genomic_DNA"/>
</dbReference>
<keyword evidence="2" id="KW-0479">Metal-binding</keyword>
<sequence>MVDSTKKIDTIDSSTSTSTLSSLSGVIDEQHQQQSIMEKSDPVTSSSSSSSKDISLMDMLMEEKGNYYRCTQCYKRFSTKERFDKHLTIHDESAKKLSCDVCDRKFLTKSALSCHVRYHQFSSDVPRKYDCLLCDKVFDNIQLRREHISVHINPDTGLFHCPKCTK</sequence>
<evidence type="ECO:0000256" key="8">
    <source>
        <dbReference type="SAM" id="MobiDB-lite"/>
    </source>
</evidence>
<proteinExistence type="predicted"/>
<evidence type="ECO:0000256" key="7">
    <source>
        <dbReference type="PROSITE-ProRule" id="PRU00042"/>
    </source>
</evidence>
<dbReference type="InterPro" id="IPR036236">
    <property type="entry name" value="Znf_C2H2_sf"/>
</dbReference>
<dbReference type="PROSITE" id="PS50157">
    <property type="entry name" value="ZINC_FINGER_C2H2_2"/>
    <property type="match status" value="3"/>
</dbReference>
<dbReference type="PANTHER" id="PTHR24394">
    <property type="entry name" value="ZINC FINGER PROTEIN"/>
    <property type="match status" value="1"/>
</dbReference>
<evidence type="ECO:0000256" key="1">
    <source>
        <dbReference type="ARBA" id="ARBA00004123"/>
    </source>
</evidence>
<keyword evidence="5" id="KW-0862">Zinc</keyword>
<keyword evidence="3" id="KW-0677">Repeat</keyword>
<keyword evidence="4 7" id="KW-0863">Zinc-finger</keyword>
<dbReference type="Pfam" id="PF00096">
    <property type="entry name" value="zf-C2H2"/>
    <property type="match status" value="1"/>
</dbReference>
<feature type="compositionally biased region" description="Basic and acidic residues" evidence="8">
    <location>
        <begin position="1"/>
        <end position="10"/>
    </location>
</feature>
<reference evidence="10 11" key="1">
    <citation type="submission" date="2017-03" db="EMBL/GenBank/DDBJ databases">
        <title>Genome Survey of Euroglyphus maynei.</title>
        <authorList>
            <person name="Arlian L.G."/>
            <person name="Morgan M.S."/>
            <person name="Rider S.D."/>
        </authorList>
    </citation>
    <scope>NUCLEOTIDE SEQUENCE [LARGE SCALE GENOMIC DNA]</scope>
    <source>
        <strain evidence="10">Arlian Lab</strain>
        <tissue evidence="10">Whole body</tissue>
    </source>
</reference>
<protein>
    <recommendedName>
        <fullName evidence="9">C2H2-type domain-containing protein</fullName>
    </recommendedName>
</protein>
<comment type="caution">
    <text evidence="10">The sequence shown here is derived from an EMBL/GenBank/DDBJ whole genome shotgun (WGS) entry which is preliminary data.</text>
</comment>
<comment type="subcellular location">
    <subcellularLocation>
        <location evidence="1">Nucleus</location>
    </subcellularLocation>
</comment>
<dbReference type="AlphaFoldDB" id="A0A1Y3BKL3"/>
<feature type="non-terminal residue" evidence="10">
    <location>
        <position position="166"/>
    </location>
</feature>
<feature type="domain" description="C2H2-type" evidence="9">
    <location>
        <begin position="97"/>
        <end position="119"/>
    </location>
</feature>
<evidence type="ECO:0000259" key="9">
    <source>
        <dbReference type="PROSITE" id="PS50157"/>
    </source>
</evidence>
<feature type="domain" description="C2H2-type" evidence="9">
    <location>
        <begin position="68"/>
        <end position="95"/>
    </location>
</feature>
<keyword evidence="11" id="KW-1185">Reference proteome</keyword>
<evidence type="ECO:0000256" key="2">
    <source>
        <dbReference type="ARBA" id="ARBA00022723"/>
    </source>
</evidence>
<evidence type="ECO:0000313" key="10">
    <source>
        <dbReference type="EMBL" id="OTF80657.1"/>
    </source>
</evidence>
<feature type="region of interest" description="Disordered" evidence="8">
    <location>
        <begin position="1"/>
        <end position="51"/>
    </location>
</feature>
<evidence type="ECO:0000256" key="6">
    <source>
        <dbReference type="ARBA" id="ARBA00023242"/>
    </source>
</evidence>
<dbReference type="FunFam" id="3.30.160.60:FF:000100">
    <property type="entry name" value="Zinc finger 45-like"/>
    <property type="match status" value="1"/>
</dbReference>
<dbReference type="SUPFAM" id="SSF57667">
    <property type="entry name" value="beta-beta-alpha zinc fingers"/>
    <property type="match status" value="1"/>
</dbReference>